<organism evidence="2 3">
    <name type="scientific">Azospirillum melinis</name>
    <dbReference type="NCBI Taxonomy" id="328839"/>
    <lineage>
        <taxon>Bacteria</taxon>
        <taxon>Pseudomonadati</taxon>
        <taxon>Pseudomonadota</taxon>
        <taxon>Alphaproteobacteria</taxon>
        <taxon>Rhodospirillales</taxon>
        <taxon>Azospirillaceae</taxon>
        <taxon>Azospirillum</taxon>
    </lineage>
</organism>
<accession>A0ABX2KH41</accession>
<feature type="compositionally biased region" description="Gly residues" evidence="1">
    <location>
        <begin position="72"/>
        <end position="81"/>
    </location>
</feature>
<name>A0ABX2KH41_9PROT</name>
<evidence type="ECO:0000313" key="3">
    <source>
        <dbReference type="Proteomes" id="UP000605086"/>
    </source>
</evidence>
<dbReference type="Proteomes" id="UP000605086">
    <property type="component" value="Unassembled WGS sequence"/>
</dbReference>
<gene>
    <name evidence="2" type="ORF">GBZ48_15650</name>
</gene>
<evidence type="ECO:0000256" key="1">
    <source>
        <dbReference type="SAM" id="MobiDB-lite"/>
    </source>
</evidence>
<feature type="compositionally biased region" description="Low complexity" evidence="1">
    <location>
        <begin position="45"/>
        <end position="71"/>
    </location>
</feature>
<dbReference type="RefSeq" id="WP_174471871.1">
    <property type="nucleotide sequence ID" value="NZ_JAGINN010000001.1"/>
</dbReference>
<proteinExistence type="predicted"/>
<protein>
    <submittedName>
        <fullName evidence="2">Uncharacterized protein</fullName>
    </submittedName>
</protein>
<feature type="region of interest" description="Disordered" evidence="1">
    <location>
        <begin position="27"/>
        <end position="107"/>
    </location>
</feature>
<sequence length="107" mass="11032">MEPLIADHVGNPGEAINDMVRNLQEATVNDPKSQPRDQKHDGEKAAASQNAASQTAAGQTADCTQYGQAAGSPGGRGGTSCYGGIQRVQPRTATAATLAPDKDRNAK</sequence>
<comment type="caution">
    <text evidence="2">The sequence shown here is derived from an EMBL/GenBank/DDBJ whole genome shotgun (WGS) entry which is preliminary data.</text>
</comment>
<feature type="compositionally biased region" description="Basic and acidic residues" evidence="1">
    <location>
        <begin position="33"/>
        <end position="44"/>
    </location>
</feature>
<reference evidence="2 3" key="1">
    <citation type="submission" date="2019-10" db="EMBL/GenBank/DDBJ databases">
        <title>Genome sequence of Azospirillum melinis.</title>
        <authorList>
            <person name="Ambrosini A."/>
            <person name="Sant'Anna F.H."/>
            <person name="Cassan F.D."/>
            <person name="Souza E.M."/>
            <person name="Passaglia L.M.P."/>
        </authorList>
    </citation>
    <scope>NUCLEOTIDE SEQUENCE [LARGE SCALE GENOMIC DNA]</scope>
    <source>
        <strain evidence="2 3">TMCY0552</strain>
    </source>
</reference>
<keyword evidence="3" id="KW-1185">Reference proteome</keyword>
<dbReference type="EMBL" id="WHOS01000018">
    <property type="protein sequence ID" value="NUB00716.1"/>
    <property type="molecule type" value="Genomic_DNA"/>
</dbReference>
<evidence type="ECO:0000313" key="2">
    <source>
        <dbReference type="EMBL" id="NUB00716.1"/>
    </source>
</evidence>